<organism evidence="13 14">
    <name type="scientific">Scylla paramamosain</name>
    <name type="common">Mud crab</name>
    <dbReference type="NCBI Taxonomy" id="85552"/>
    <lineage>
        <taxon>Eukaryota</taxon>
        <taxon>Metazoa</taxon>
        <taxon>Ecdysozoa</taxon>
        <taxon>Arthropoda</taxon>
        <taxon>Crustacea</taxon>
        <taxon>Multicrustacea</taxon>
        <taxon>Malacostraca</taxon>
        <taxon>Eumalacostraca</taxon>
        <taxon>Eucarida</taxon>
        <taxon>Decapoda</taxon>
        <taxon>Pleocyemata</taxon>
        <taxon>Brachyura</taxon>
        <taxon>Eubrachyura</taxon>
        <taxon>Portunoidea</taxon>
        <taxon>Portunidae</taxon>
        <taxon>Portuninae</taxon>
        <taxon>Scylla</taxon>
    </lineage>
</organism>
<dbReference type="InterPro" id="IPR013098">
    <property type="entry name" value="Ig_I-set"/>
</dbReference>
<dbReference type="SUPFAM" id="SSF100895">
    <property type="entry name" value="Kazal-type serine protease inhibitors"/>
    <property type="match status" value="1"/>
</dbReference>
<feature type="compositionally biased region" description="Basic and acidic residues" evidence="8">
    <location>
        <begin position="149"/>
        <end position="166"/>
    </location>
</feature>
<dbReference type="GO" id="GO:0005886">
    <property type="term" value="C:plasma membrane"/>
    <property type="evidence" value="ECO:0007669"/>
    <property type="project" value="TreeGrafter"/>
</dbReference>
<dbReference type="InterPro" id="IPR007110">
    <property type="entry name" value="Ig-like_dom"/>
</dbReference>
<feature type="domain" description="EF-hand" evidence="10">
    <location>
        <begin position="273"/>
        <end position="300"/>
    </location>
</feature>
<dbReference type="Gene3D" id="1.10.238.10">
    <property type="entry name" value="EF-hand"/>
    <property type="match status" value="1"/>
</dbReference>
<feature type="domain" description="Kazal-like" evidence="12">
    <location>
        <begin position="82"/>
        <end position="129"/>
    </location>
</feature>
<evidence type="ECO:0000256" key="1">
    <source>
        <dbReference type="ARBA" id="ARBA00004613"/>
    </source>
</evidence>
<gene>
    <name evidence="13" type="ORF">O3P69_003612</name>
</gene>
<dbReference type="PROSITE" id="PS00018">
    <property type="entry name" value="EF_HAND_1"/>
    <property type="match status" value="2"/>
</dbReference>
<dbReference type="InterPro" id="IPR018247">
    <property type="entry name" value="EF_Hand_1_Ca_BS"/>
</dbReference>
<evidence type="ECO:0000313" key="14">
    <source>
        <dbReference type="Proteomes" id="UP001487740"/>
    </source>
</evidence>
<dbReference type="PROSITE" id="PS50222">
    <property type="entry name" value="EF_HAND_2"/>
    <property type="match status" value="1"/>
</dbReference>
<dbReference type="SUPFAM" id="SSF48726">
    <property type="entry name" value="Immunoglobulin"/>
    <property type="match status" value="2"/>
</dbReference>
<dbReference type="Proteomes" id="UP001487740">
    <property type="component" value="Unassembled WGS sequence"/>
</dbReference>
<dbReference type="InterPro" id="IPR050958">
    <property type="entry name" value="Cell_Adh-Cytoskel_Orgn"/>
</dbReference>
<evidence type="ECO:0000259" key="12">
    <source>
        <dbReference type="PROSITE" id="PS51465"/>
    </source>
</evidence>
<evidence type="ECO:0008006" key="15">
    <source>
        <dbReference type="Google" id="ProtNLM"/>
    </source>
</evidence>
<dbReference type="EMBL" id="JARAKH010000011">
    <property type="protein sequence ID" value="KAK8399716.1"/>
    <property type="molecule type" value="Genomic_DNA"/>
</dbReference>
<dbReference type="Gene3D" id="3.30.60.30">
    <property type="match status" value="1"/>
</dbReference>
<evidence type="ECO:0000256" key="3">
    <source>
        <dbReference type="ARBA" id="ARBA00022729"/>
    </source>
</evidence>
<dbReference type="SMART" id="SM00408">
    <property type="entry name" value="IGc2"/>
    <property type="match status" value="2"/>
</dbReference>
<name>A0AAW0UJT8_SCYPA</name>
<feature type="domain" description="Ig-like" evidence="11">
    <location>
        <begin position="434"/>
        <end position="519"/>
    </location>
</feature>
<evidence type="ECO:0000256" key="5">
    <source>
        <dbReference type="ARBA" id="ARBA00023157"/>
    </source>
</evidence>
<evidence type="ECO:0000256" key="8">
    <source>
        <dbReference type="SAM" id="MobiDB-lite"/>
    </source>
</evidence>
<dbReference type="InterPro" id="IPR002048">
    <property type="entry name" value="EF_hand_dom"/>
</dbReference>
<dbReference type="SMART" id="SM00280">
    <property type="entry name" value="KAZAL"/>
    <property type="match status" value="1"/>
</dbReference>
<dbReference type="Pfam" id="PF07679">
    <property type="entry name" value="I-set"/>
    <property type="match status" value="1"/>
</dbReference>
<dbReference type="Pfam" id="PF07648">
    <property type="entry name" value="Kazal_2"/>
    <property type="match status" value="1"/>
</dbReference>
<accession>A0AAW0UJT8</accession>
<feature type="domain" description="Ig-like" evidence="11">
    <location>
        <begin position="357"/>
        <end position="429"/>
    </location>
</feature>
<evidence type="ECO:0000256" key="7">
    <source>
        <dbReference type="ARBA" id="ARBA00023319"/>
    </source>
</evidence>
<dbReference type="InterPro" id="IPR003599">
    <property type="entry name" value="Ig_sub"/>
</dbReference>
<dbReference type="SUPFAM" id="SSF75011">
    <property type="entry name" value="3-carboxy-cis,cis-mucoante lactonizing enzyme"/>
    <property type="match status" value="1"/>
</dbReference>
<dbReference type="PANTHER" id="PTHR45080">
    <property type="entry name" value="CONTACTIN 5"/>
    <property type="match status" value="1"/>
</dbReference>
<dbReference type="FunFam" id="2.60.40.10:FF:000032">
    <property type="entry name" value="palladin isoform X1"/>
    <property type="match status" value="1"/>
</dbReference>
<dbReference type="Pfam" id="PF13927">
    <property type="entry name" value="Ig_3"/>
    <property type="match status" value="1"/>
</dbReference>
<dbReference type="SMART" id="SM00409">
    <property type="entry name" value="IG"/>
    <property type="match status" value="2"/>
</dbReference>
<dbReference type="PROSITE" id="PS51465">
    <property type="entry name" value="KAZAL_2"/>
    <property type="match status" value="1"/>
</dbReference>
<dbReference type="CDD" id="cd00051">
    <property type="entry name" value="EFh"/>
    <property type="match status" value="1"/>
</dbReference>
<dbReference type="GO" id="GO:0007156">
    <property type="term" value="P:homophilic cell adhesion via plasma membrane adhesion molecules"/>
    <property type="evidence" value="ECO:0007669"/>
    <property type="project" value="TreeGrafter"/>
</dbReference>
<dbReference type="SMART" id="SM00274">
    <property type="entry name" value="FOLN"/>
    <property type="match status" value="1"/>
</dbReference>
<dbReference type="InterPro" id="IPR013783">
    <property type="entry name" value="Ig-like_fold"/>
</dbReference>
<dbReference type="PROSITE" id="PS50835">
    <property type="entry name" value="IG_LIKE"/>
    <property type="match status" value="2"/>
</dbReference>
<evidence type="ECO:0000313" key="13">
    <source>
        <dbReference type="EMBL" id="KAK8399716.1"/>
    </source>
</evidence>
<keyword evidence="14" id="KW-1185">Reference proteome</keyword>
<dbReference type="CDD" id="cd00096">
    <property type="entry name" value="Ig"/>
    <property type="match status" value="1"/>
</dbReference>
<keyword evidence="3 9" id="KW-0732">Signal</keyword>
<feature type="region of interest" description="Disordered" evidence="8">
    <location>
        <begin position="137"/>
        <end position="232"/>
    </location>
</feature>
<sequence length="929" mass="104003">MERVWLILALVTFSSAMSRRHRDATPYFDDESHRLWSSDAAELLEGETVDAHVIQHHDPCQAHFCERGRVCRLDHVGEPQCECQPFCSRHRKLVCGNDGRLYLNHCELHRAACFSGARIHIDRSRKCFRKGLMPITWDNTPSPATPAPRTREEKLDLEPPQIRDDLTQGGGAVLTTRSPLEDDQNKLQNEVTHLEDGEQQDELVSSSSSSSSDSISNNSGSSSSSSSSSASPNSLCSLQQYEILKDNLLLYHHARLMAENGRGSEREYLVSLMFSKFDTNNNGALDRTELTQVSQEEEVSRLAEDCSLADLLHFDDTNNDGQLNLNEFYTAFSKLYSVSVVSLDKALEVNQVSARVGDNLEIKCDVTGTPTPPIVWRRNGLDLAALNSEDIRVFMDGSLYLTRLQLVHAGNYTCHADRNKDVVQTHILTVHTVPTVQVTPHIQSLRPGEEAVMSCRATGEPFPKVDWLKNDEPLRVDIPHKYQVVGNGTQLRVRNIGYADTGAYMCQATSVGGMARDISSLIVQENPAPTGEQQESRVFVFHDWGVAVYEPDECRLFHVIQGTDVIPGTQEYVCGDKGTNCSWGRAINVAERYIYVTQPRLDRVLVVSVPQMVVVDVIVTDQYPVDLSYVPNLDQVWVLNWRSTKDDGIKTIQVIRDASQKKKHHTVHPEPIDGHFDLVENLFVPSTQDLGHDFRYAYVTHTNQRGLYKLDLANMKYVKTVDLTPYNCVPQHVVFSSLHGLVVMDCQEPVTGRRTGQLVLDYLTDAVLSHKPSLTGEPHVVPDSSLAVTVDTQDHVKIVVQKVTDHGLDYMFDVITTLNVSDVTFFPSRLTHSYDLFAASTDKDDIFFLDLHTGKVEMITGVGRAMSADLAQWRNTNRPIVSSGVFGRFMVSPAEAAIFVINGETRTVNCEIGSLVHPRLAVWVTRKYI</sequence>
<reference evidence="13 14" key="1">
    <citation type="submission" date="2023-03" db="EMBL/GenBank/DDBJ databases">
        <title>High-quality genome of Scylla paramamosain provides insights in environmental adaptation.</title>
        <authorList>
            <person name="Zhang L."/>
        </authorList>
    </citation>
    <scope>NUCLEOTIDE SEQUENCE [LARGE SCALE GENOMIC DNA]</scope>
    <source>
        <strain evidence="13">LZ_2023a</strain>
        <tissue evidence="13">Muscle</tissue>
    </source>
</reference>
<dbReference type="InterPro" id="IPR036058">
    <property type="entry name" value="Kazal_dom_sf"/>
</dbReference>
<dbReference type="Pfam" id="PF10591">
    <property type="entry name" value="SPARC_Ca_bdg"/>
    <property type="match status" value="1"/>
</dbReference>
<protein>
    <recommendedName>
        <fullName evidence="15">Follistatin-related protein 5</fullName>
    </recommendedName>
</protein>
<keyword evidence="7" id="KW-0393">Immunoglobulin domain</keyword>
<dbReference type="PANTHER" id="PTHR45080:SF8">
    <property type="entry name" value="IG-LIKE DOMAIN-CONTAINING PROTEIN"/>
    <property type="match status" value="1"/>
</dbReference>
<comment type="caution">
    <text evidence="13">The sequence shown here is derived from an EMBL/GenBank/DDBJ whole genome shotgun (WGS) entry which is preliminary data.</text>
</comment>
<keyword evidence="4" id="KW-0106">Calcium</keyword>
<evidence type="ECO:0000259" key="10">
    <source>
        <dbReference type="PROSITE" id="PS50222"/>
    </source>
</evidence>
<keyword evidence="2" id="KW-0964">Secreted</keyword>
<evidence type="ECO:0000256" key="6">
    <source>
        <dbReference type="ARBA" id="ARBA00023180"/>
    </source>
</evidence>
<dbReference type="SUPFAM" id="SSF47473">
    <property type="entry name" value="EF-hand"/>
    <property type="match status" value="1"/>
</dbReference>
<feature type="compositionally biased region" description="Low complexity" evidence="8">
    <location>
        <begin position="205"/>
        <end position="232"/>
    </location>
</feature>
<dbReference type="Gene3D" id="2.60.40.10">
    <property type="entry name" value="Immunoglobulins"/>
    <property type="match status" value="2"/>
</dbReference>
<feature type="signal peptide" evidence="9">
    <location>
        <begin position="1"/>
        <end position="16"/>
    </location>
</feature>
<dbReference type="InterPro" id="IPR003598">
    <property type="entry name" value="Ig_sub2"/>
</dbReference>
<evidence type="ECO:0000256" key="9">
    <source>
        <dbReference type="SAM" id="SignalP"/>
    </source>
</evidence>
<dbReference type="InterPro" id="IPR015943">
    <property type="entry name" value="WD40/YVTN_repeat-like_dom_sf"/>
</dbReference>
<dbReference type="GO" id="GO:0005576">
    <property type="term" value="C:extracellular region"/>
    <property type="evidence" value="ECO:0007669"/>
    <property type="project" value="UniProtKB-SubCell"/>
</dbReference>
<evidence type="ECO:0000259" key="11">
    <source>
        <dbReference type="PROSITE" id="PS50835"/>
    </source>
</evidence>
<dbReference type="AlphaFoldDB" id="A0AAW0UJT8"/>
<dbReference type="InterPro" id="IPR002350">
    <property type="entry name" value="Kazal_dom"/>
</dbReference>
<dbReference type="InterPro" id="IPR019577">
    <property type="entry name" value="SPARC/Testican_Ca-bd-dom"/>
</dbReference>
<dbReference type="InterPro" id="IPR036179">
    <property type="entry name" value="Ig-like_dom_sf"/>
</dbReference>
<proteinExistence type="predicted"/>
<feature type="chain" id="PRO_5043564623" description="Follistatin-related protein 5" evidence="9">
    <location>
        <begin position="17"/>
        <end position="929"/>
    </location>
</feature>
<dbReference type="InterPro" id="IPR003645">
    <property type="entry name" value="Fol_N"/>
</dbReference>
<dbReference type="InterPro" id="IPR011992">
    <property type="entry name" value="EF-hand-dom_pair"/>
</dbReference>
<evidence type="ECO:0000256" key="2">
    <source>
        <dbReference type="ARBA" id="ARBA00022525"/>
    </source>
</evidence>
<keyword evidence="5" id="KW-1015">Disulfide bond</keyword>
<dbReference type="GO" id="GO:0005509">
    <property type="term" value="F:calcium ion binding"/>
    <property type="evidence" value="ECO:0007669"/>
    <property type="project" value="InterPro"/>
</dbReference>
<dbReference type="SMART" id="SM00054">
    <property type="entry name" value="EFh"/>
    <property type="match status" value="2"/>
</dbReference>
<dbReference type="Gene3D" id="2.130.10.10">
    <property type="entry name" value="YVTN repeat-like/Quinoprotein amine dehydrogenase"/>
    <property type="match status" value="1"/>
</dbReference>
<evidence type="ECO:0000256" key="4">
    <source>
        <dbReference type="ARBA" id="ARBA00022837"/>
    </source>
</evidence>
<keyword evidence="6" id="KW-0325">Glycoprotein</keyword>
<comment type="subcellular location">
    <subcellularLocation>
        <location evidence="1">Secreted</location>
    </subcellularLocation>
</comment>